<comment type="caution">
    <text evidence="1">The sequence shown here is derived from an EMBL/GenBank/DDBJ whole genome shotgun (WGS) entry which is preliminary data.</text>
</comment>
<feature type="non-terminal residue" evidence="1">
    <location>
        <position position="1"/>
    </location>
</feature>
<name>A0A699XYN3_TANCI</name>
<dbReference type="AlphaFoldDB" id="A0A699XYN3"/>
<evidence type="ECO:0000313" key="1">
    <source>
        <dbReference type="EMBL" id="GFD60834.1"/>
    </source>
</evidence>
<dbReference type="EMBL" id="BKCJ011883220">
    <property type="protein sequence ID" value="GFD60834.1"/>
    <property type="molecule type" value="Genomic_DNA"/>
</dbReference>
<accession>A0A699XYN3</accession>
<organism evidence="1">
    <name type="scientific">Tanacetum cinerariifolium</name>
    <name type="common">Dalmatian daisy</name>
    <name type="synonym">Chrysanthemum cinerariifolium</name>
    <dbReference type="NCBI Taxonomy" id="118510"/>
    <lineage>
        <taxon>Eukaryota</taxon>
        <taxon>Viridiplantae</taxon>
        <taxon>Streptophyta</taxon>
        <taxon>Embryophyta</taxon>
        <taxon>Tracheophyta</taxon>
        <taxon>Spermatophyta</taxon>
        <taxon>Magnoliopsida</taxon>
        <taxon>eudicotyledons</taxon>
        <taxon>Gunneridae</taxon>
        <taxon>Pentapetalae</taxon>
        <taxon>asterids</taxon>
        <taxon>campanulids</taxon>
        <taxon>Asterales</taxon>
        <taxon>Asteraceae</taxon>
        <taxon>Asteroideae</taxon>
        <taxon>Anthemideae</taxon>
        <taxon>Anthemidinae</taxon>
        <taxon>Tanacetum</taxon>
    </lineage>
</organism>
<gene>
    <name evidence="1" type="ORF">Tci_932803</name>
</gene>
<proteinExistence type="predicted"/>
<sequence length="78" mass="7745">WARIGLSTVKCSRLAPTMNVSVPACAPPVPPDTGASPTTTPFLAAAAATSRMVCGSMVLQSTAGTPGAIPASTPSSFR</sequence>
<protein>
    <submittedName>
        <fullName evidence="1">Uncharacterized protein</fullName>
    </submittedName>
</protein>
<reference evidence="1" key="1">
    <citation type="journal article" date="2019" name="Sci. Rep.">
        <title>Draft genome of Tanacetum cinerariifolium, the natural source of mosquito coil.</title>
        <authorList>
            <person name="Yamashiro T."/>
            <person name="Shiraishi A."/>
            <person name="Satake H."/>
            <person name="Nakayama K."/>
        </authorList>
    </citation>
    <scope>NUCLEOTIDE SEQUENCE</scope>
</reference>